<evidence type="ECO:0000313" key="1">
    <source>
        <dbReference type="EMBL" id="EAT16016.1"/>
    </source>
</evidence>
<dbReference type="PROSITE" id="PS51257">
    <property type="entry name" value="PROKAR_LIPOPROTEIN"/>
    <property type="match status" value="1"/>
</dbReference>
<evidence type="ECO:0008006" key="3">
    <source>
        <dbReference type="Google" id="ProtNLM"/>
    </source>
</evidence>
<reference evidence="1" key="1">
    <citation type="submission" date="2006-05" db="EMBL/GenBank/DDBJ databases">
        <title>Annotation of the draft genome assembly of Desulfuromonas acetoxidans DSM 684.</title>
        <authorList>
            <consortium name="US DOE Joint Genome Institute (JGI-ORNL)"/>
            <person name="Larimer F."/>
            <person name="Land M."/>
            <person name="Hauser L."/>
        </authorList>
    </citation>
    <scope>NUCLEOTIDE SEQUENCE [LARGE SCALE GENOMIC DNA]</scope>
    <source>
        <strain evidence="1">DSM 684</strain>
    </source>
</reference>
<dbReference type="RefSeq" id="WP_005999892.1">
    <property type="nucleotide sequence ID" value="NZ_AAEW02000007.1"/>
</dbReference>
<sequence length="193" mass="22466">MIKVLQGKWWILVVCLWAVVSLSGCTKLLPRSEEVTLSKWDSFRQIKTAYDQIEPGRNVEDLTKLGFDLEKTANMQRLNYTELVLLFQTSPQAGLAPQLQSCLEQPDECQAYVYELKRLRSKRVGNFWADFFNFYRKSDIRGWQFKMLLVLSRDKVVYKLWSGTPAIKKVHEERNPLGPLQSSGSRLLRVAYE</sequence>
<accession>Q1K0C5</accession>
<proteinExistence type="predicted"/>
<evidence type="ECO:0000313" key="2">
    <source>
        <dbReference type="Proteomes" id="UP000005695"/>
    </source>
</evidence>
<name>Q1K0C5_DESA6</name>
<reference evidence="1" key="2">
    <citation type="submission" date="2006-05" db="EMBL/GenBank/DDBJ databases">
        <title>Sequencing of the draft genome and assembly of Desulfuromonas acetoxidans DSM 684.</title>
        <authorList>
            <consortium name="US DOE Joint Genome Institute (JGI-PGF)"/>
            <person name="Copeland A."/>
            <person name="Lucas S."/>
            <person name="Lapidus A."/>
            <person name="Barry K."/>
            <person name="Detter J.C."/>
            <person name="Glavina del Rio T."/>
            <person name="Hammon N."/>
            <person name="Israni S."/>
            <person name="Dalin E."/>
            <person name="Tice H."/>
            <person name="Bruce D."/>
            <person name="Pitluck S."/>
            <person name="Richardson P."/>
        </authorList>
    </citation>
    <scope>NUCLEOTIDE SEQUENCE [LARGE SCALE GENOMIC DNA]</scope>
    <source>
        <strain evidence="1">DSM 684</strain>
    </source>
</reference>
<dbReference type="OrthoDB" id="6979445at2"/>
<dbReference type="AlphaFoldDB" id="Q1K0C5"/>
<dbReference type="EMBL" id="AAEW02000007">
    <property type="protein sequence ID" value="EAT16016.1"/>
    <property type="molecule type" value="Genomic_DNA"/>
</dbReference>
<organism evidence="1 2">
    <name type="scientific">Desulfuromonas acetoxidans (strain DSM 684 / 11070)</name>
    <dbReference type="NCBI Taxonomy" id="281689"/>
    <lineage>
        <taxon>Bacteria</taxon>
        <taxon>Pseudomonadati</taxon>
        <taxon>Thermodesulfobacteriota</taxon>
        <taxon>Desulfuromonadia</taxon>
        <taxon>Desulfuromonadales</taxon>
        <taxon>Desulfuromonadaceae</taxon>
        <taxon>Desulfuromonas</taxon>
    </lineage>
</organism>
<comment type="caution">
    <text evidence="1">The sequence shown here is derived from an EMBL/GenBank/DDBJ whole genome shotgun (WGS) entry which is preliminary data.</text>
</comment>
<protein>
    <recommendedName>
        <fullName evidence="3">Lipoprotein</fullName>
    </recommendedName>
</protein>
<keyword evidence="2" id="KW-1185">Reference proteome</keyword>
<gene>
    <name evidence="1" type="ORF">Dace_2316</name>
</gene>
<dbReference type="Proteomes" id="UP000005695">
    <property type="component" value="Unassembled WGS sequence"/>
</dbReference>